<dbReference type="EMBL" id="AMRL01000002">
    <property type="protein sequence ID" value="EKE78415.1"/>
    <property type="molecule type" value="Genomic_DNA"/>
</dbReference>
<dbReference type="STRING" id="1207063.P24_02606"/>
<dbReference type="Proteomes" id="UP000006746">
    <property type="component" value="Unassembled WGS sequence"/>
</dbReference>
<dbReference type="PANTHER" id="PTHR13947:SF37">
    <property type="entry name" value="LD18367P"/>
    <property type="match status" value="1"/>
</dbReference>
<sequence length="188" mass="20675">MTEIAVRVSAERLEEFSGNDLEDLCDATEGAILDGGGFGWVTPPARHVLEAYWRGVLLVPERHLFVGRLDGTIAAAAQTLRPARNNEAQAFALQLTGHFVAPWARGHGLARAIVVAAEQAARAWGFRSINLDVRDSQSAAIKLYESLGYVRWGTHPYYARVEGDIVAGHFYYKNLSETEAPKQEIPLS</sequence>
<keyword evidence="4" id="KW-1185">Reference proteome</keyword>
<dbReference type="eggNOG" id="COG1247">
    <property type="taxonomic scope" value="Bacteria"/>
</dbReference>
<dbReference type="AlphaFoldDB" id="K2KLT6"/>
<dbReference type="GO" id="GO:0008080">
    <property type="term" value="F:N-acetyltransferase activity"/>
    <property type="evidence" value="ECO:0007669"/>
    <property type="project" value="InterPro"/>
</dbReference>
<dbReference type="PROSITE" id="PS51186">
    <property type="entry name" value="GNAT"/>
    <property type="match status" value="1"/>
</dbReference>
<keyword evidence="1 3" id="KW-0808">Transferase</keyword>
<dbReference type="Gene3D" id="3.40.630.30">
    <property type="match status" value="1"/>
</dbReference>
<dbReference type="Pfam" id="PF00583">
    <property type="entry name" value="Acetyltransf_1"/>
    <property type="match status" value="1"/>
</dbReference>
<dbReference type="InterPro" id="IPR016181">
    <property type="entry name" value="Acyl_CoA_acyltransferase"/>
</dbReference>
<organism evidence="3 4">
    <name type="scientific">Oceanibaculum indicum P24</name>
    <dbReference type="NCBI Taxonomy" id="1207063"/>
    <lineage>
        <taxon>Bacteria</taxon>
        <taxon>Pseudomonadati</taxon>
        <taxon>Pseudomonadota</taxon>
        <taxon>Alphaproteobacteria</taxon>
        <taxon>Rhodospirillales</taxon>
        <taxon>Oceanibaculaceae</taxon>
        <taxon>Oceanibaculum</taxon>
    </lineage>
</organism>
<gene>
    <name evidence="3" type="ORF">P24_02606</name>
</gene>
<protein>
    <submittedName>
        <fullName evidence="3">Acetyltransferase, GNAT family protein</fullName>
    </submittedName>
</protein>
<evidence type="ECO:0000313" key="3">
    <source>
        <dbReference type="EMBL" id="EKE78415.1"/>
    </source>
</evidence>
<dbReference type="InterPro" id="IPR000182">
    <property type="entry name" value="GNAT_dom"/>
</dbReference>
<dbReference type="PANTHER" id="PTHR13947">
    <property type="entry name" value="GNAT FAMILY N-ACETYLTRANSFERASE"/>
    <property type="match status" value="1"/>
</dbReference>
<feature type="domain" description="N-acetyltransferase" evidence="2">
    <location>
        <begin position="11"/>
        <end position="177"/>
    </location>
</feature>
<evidence type="ECO:0000259" key="2">
    <source>
        <dbReference type="PROSITE" id="PS51186"/>
    </source>
</evidence>
<dbReference type="CDD" id="cd04301">
    <property type="entry name" value="NAT_SF"/>
    <property type="match status" value="1"/>
</dbReference>
<dbReference type="RefSeq" id="WP_008943138.1">
    <property type="nucleotide sequence ID" value="NZ_AMRL01000002.1"/>
</dbReference>
<proteinExistence type="predicted"/>
<dbReference type="SUPFAM" id="SSF55729">
    <property type="entry name" value="Acyl-CoA N-acyltransferases (Nat)"/>
    <property type="match status" value="1"/>
</dbReference>
<name>K2KLT6_9PROT</name>
<dbReference type="InterPro" id="IPR050769">
    <property type="entry name" value="NAT_camello-type"/>
</dbReference>
<comment type="caution">
    <text evidence="3">The sequence shown here is derived from an EMBL/GenBank/DDBJ whole genome shotgun (WGS) entry which is preliminary data.</text>
</comment>
<accession>K2KLT6</accession>
<reference evidence="3 4" key="1">
    <citation type="journal article" date="2012" name="J. Bacteriol.">
        <title>Genome Sequence of Oceanibaculum indicum Type Strain P24.</title>
        <authorList>
            <person name="Lai Q."/>
            <person name="Shao Z."/>
        </authorList>
    </citation>
    <scope>NUCLEOTIDE SEQUENCE [LARGE SCALE GENOMIC DNA]</scope>
    <source>
        <strain evidence="3 4">P24</strain>
    </source>
</reference>
<evidence type="ECO:0000313" key="4">
    <source>
        <dbReference type="Proteomes" id="UP000006746"/>
    </source>
</evidence>
<evidence type="ECO:0000256" key="1">
    <source>
        <dbReference type="ARBA" id="ARBA00022679"/>
    </source>
</evidence>